<evidence type="ECO:0000256" key="11">
    <source>
        <dbReference type="ARBA" id="ARBA00030781"/>
    </source>
</evidence>
<evidence type="ECO:0000313" key="19">
    <source>
        <dbReference type="Proteomes" id="UP001628281"/>
    </source>
</evidence>
<dbReference type="CDD" id="cd00756">
    <property type="entry name" value="MoaE"/>
    <property type="match status" value="1"/>
</dbReference>
<dbReference type="KEGG" id="aare:D3093_02340"/>
<dbReference type="UniPathway" id="UPA00344"/>
<evidence type="ECO:0000256" key="10">
    <source>
        <dbReference type="ARBA" id="ARBA00030407"/>
    </source>
</evidence>
<dbReference type="EMBL" id="CP032321">
    <property type="protein sequence ID" value="QCN94195.1"/>
    <property type="molecule type" value="Genomic_DNA"/>
</dbReference>
<dbReference type="EMBL" id="CP007793">
    <property type="protein sequence ID" value="AIB11730.1"/>
    <property type="molecule type" value="Genomic_DNA"/>
</dbReference>
<dbReference type="InterPro" id="IPR003448">
    <property type="entry name" value="Mopterin_biosynth_MoaE"/>
</dbReference>
<comment type="catalytic activity">
    <reaction evidence="13">
        <text>2 [molybdopterin-synthase sulfur-carrier protein]-C-terminal-Gly-aminoethanethioate + cyclic pyranopterin phosphate + H2O = molybdopterin + 2 [molybdopterin-synthase sulfur-carrier protein]-C-terminal Gly-Gly + 2 H(+)</text>
        <dbReference type="Rhea" id="RHEA:26333"/>
        <dbReference type="Rhea" id="RHEA-COMP:12202"/>
        <dbReference type="Rhea" id="RHEA-COMP:19907"/>
        <dbReference type="ChEBI" id="CHEBI:15377"/>
        <dbReference type="ChEBI" id="CHEBI:15378"/>
        <dbReference type="ChEBI" id="CHEBI:58698"/>
        <dbReference type="ChEBI" id="CHEBI:59648"/>
        <dbReference type="ChEBI" id="CHEBI:90778"/>
        <dbReference type="ChEBI" id="CHEBI:232372"/>
        <dbReference type="EC" id="2.8.1.12"/>
    </reaction>
</comment>
<dbReference type="EMBL" id="JBJLSN010000003">
    <property type="protein sequence ID" value="MFL7899990.1"/>
    <property type="molecule type" value="Genomic_DNA"/>
</dbReference>
<dbReference type="EC" id="2.8.1.12" evidence="3"/>
<dbReference type="Proteomes" id="UP000298595">
    <property type="component" value="Chromosome"/>
</dbReference>
<evidence type="ECO:0000313" key="15">
    <source>
        <dbReference type="EMBL" id="MFL7899990.1"/>
    </source>
</evidence>
<protein>
    <recommendedName>
        <fullName evidence="4">Molybdopterin synthase catalytic subunit</fullName>
        <ecNumber evidence="3">2.8.1.12</ecNumber>
    </recommendedName>
    <alternativeName>
        <fullName evidence="11">MPT synthase subunit 2</fullName>
    </alternativeName>
    <alternativeName>
        <fullName evidence="9">Molybdenum cofactor biosynthesis protein E</fullName>
    </alternativeName>
    <alternativeName>
        <fullName evidence="10">Molybdopterin-converting factor large subunit</fullName>
    </alternativeName>
    <alternativeName>
        <fullName evidence="12">Molybdopterin-converting factor subunit 2</fullName>
    </alternativeName>
</protein>
<dbReference type="AlphaFoldDB" id="A0A060DG79"/>
<proteinExistence type="inferred from homology"/>
<dbReference type="KEGG" id="abq:ABAZ39_06870"/>
<reference evidence="15 19" key="3">
    <citation type="submission" date="2024-11" db="EMBL/GenBank/DDBJ databases">
        <title>Draft genome sequences of two bacteria associated to sugarcane roots in Colombia.</title>
        <authorList>
            <person name="Pardo-Diaz S."/>
            <person name="Masmela-Mendoza J."/>
            <person name="Delgadillo-Duran P."/>
            <person name="Bautista E.J."/>
            <person name="Rojas-Tapias D.F."/>
        </authorList>
    </citation>
    <scope>NUCLEOTIDE SEQUENCE [LARGE SCALE GENOMIC DNA]</scope>
    <source>
        <strain evidence="15 19">Ap18</strain>
    </source>
</reference>
<evidence type="ECO:0000256" key="12">
    <source>
        <dbReference type="ARBA" id="ARBA00032474"/>
    </source>
</evidence>
<dbReference type="FunFam" id="3.90.1170.40:FF:000001">
    <property type="entry name" value="Molybdopterin synthase catalytic subunit MoaE"/>
    <property type="match status" value="1"/>
</dbReference>
<dbReference type="Pfam" id="PF02391">
    <property type="entry name" value="MoaE"/>
    <property type="match status" value="1"/>
</dbReference>
<comment type="subunit">
    <text evidence="8">Heterotetramer of 2 MoaD subunits and 2 MoaE subunits. Also stable as homodimer. The enzyme changes between these two forms during catalysis.</text>
</comment>
<keyword evidence="6" id="KW-0501">Molybdenum cofactor biosynthesis</keyword>
<comment type="pathway">
    <text evidence="1">Cofactor biosynthesis; molybdopterin biosynthesis.</text>
</comment>
<dbReference type="InterPro" id="IPR036563">
    <property type="entry name" value="MoaE_sf"/>
</dbReference>
<comment type="function">
    <text evidence="7">Converts molybdopterin precursor Z into molybdopterin. This requires the incorporation of two sulfur atoms into precursor Z to generate a dithiolene group. The sulfur is provided by MoaD.</text>
</comment>
<evidence type="ECO:0000313" key="18">
    <source>
        <dbReference type="Proteomes" id="UP000298595"/>
    </source>
</evidence>
<evidence type="ECO:0000256" key="3">
    <source>
        <dbReference type="ARBA" id="ARBA00011950"/>
    </source>
</evidence>
<accession>A0A060DG79</accession>
<evidence type="ECO:0000313" key="14">
    <source>
        <dbReference type="EMBL" id="AIB11730.1"/>
    </source>
</evidence>
<dbReference type="Proteomes" id="UP001628281">
    <property type="component" value="Unassembled WGS sequence"/>
</dbReference>
<evidence type="ECO:0000256" key="8">
    <source>
        <dbReference type="ARBA" id="ARBA00026066"/>
    </source>
</evidence>
<dbReference type="GO" id="GO:0030366">
    <property type="term" value="F:molybdopterin synthase activity"/>
    <property type="evidence" value="ECO:0007669"/>
    <property type="project" value="UniProtKB-EC"/>
</dbReference>
<evidence type="ECO:0000256" key="4">
    <source>
        <dbReference type="ARBA" id="ARBA00013858"/>
    </source>
</evidence>
<evidence type="ECO:0000256" key="13">
    <source>
        <dbReference type="ARBA" id="ARBA00049878"/>
    </source>
</evidence>
<evidence type="ECO:0000256" key="2">
    <source>
        <dbReference type="ARBA" id="ARBA00005426"/>
    </source>
</evidence>
<reference evidence="14 17" key="1">
    <citation type="journal article" date="2014" name="Genome Announc.">
        <title>Complete Genome Sequence of the Model Rhizosphere Strain Azospirillum brasilense Az39, Successfully Applied in Agriculture.</title>
        <authorList>
            <person name="Rivera D."/>
            <person name="Revale S."/>
            <person name="Molina R."/>
            <person name="Gualpa J."/>
            <person name="Puente M."/>
            <person name="Maroniche G."/>
            <person name="Paris G."/>
            <person name="Baker D."/>
            <person name="Clavijo B."/>
            <person name="McLay K."/>
            <person name="Spaepen S."/>
            <person name="Perticari A."/>
            <person name="Vazquez M."/>
            <person name="Wisniewski-Dye F."/>
            <person name="Watkins C."/>
            <person name="Martinez-Abarca F."/>
            <person name="Vanderleyden J."/>
            <person name="Cassan F."/>
        </authorList>
    </citation>
    <scope>NUCLEOTIDE SEQUENCE [LARGE SCALE GENOMIC DNA]</scope>
    <source>
        <strain evidence="14 17">Az39</strain>
    </source>
</reference>
<evidence type="ECO:0000256" key="1">
    <source>
        <dbReference type="ARBA" id="ARBA00005046"/>
    </source>
</evidence>
<name>A0A060DG79_9PROT</name>
<evidence type="ECO:0000313" key="17">
    <source>
        <dbReference type="Proteomes" id="UP000027186"/>
    </source>
</evidence>
<gene>
    <name evidence="15" type="primary">moaE</name>
    <name evidence="14" type="ORF">ABAZ39_06870</name>
    <name evidence="15" type="ORF">ACJ41P_02565</name>
    <name evidence="16" type="ORF">D3093_02340</name>
</gene>
<evidence type="ECO:0000256" key="6">
    <source>
        <dbReference type="ARBA" id="ARBA00023150"/>
    </source>
</evidence>
<reference evidence="16 18" key="2">
    <citation type="submission" date="2018-09" db="EMBL/GenBank/DDBJ databases">
        <title>Whole genome based analysis of evolution and adaptive divergence in Indian and Brazilian strains of Azospirillum brasilense.</title>
        <authorList>
            <person name="Singh C."/>
            <person name="Tripathi A.K."/>
        </authorList>
    </citation>
    <scope>NUCLEOTIDE SEQUENCE [LARGE SCALE GENOMIC DNA]</scope>
    <source>
        <strain evidence="16 18">MTCC4035</strain>
    </source>
</reference>
<sequence>MTVKVQSEDFDVGAELAAMTGGKTGIGGVTLFVGLVRDMAGGESVSAMTLEHYPGMTERQLEAIEAEARARWPLDDALIIHRYGRLEPGDQIVLVATASAHREAAFESCHFLIDWLKTKAPFWKMEATPEGERWVEAKESDDTAAARWTKPA</sequence>
<keyword evidence="19" id="KW-1185">Reference proteome</keyword>
<accession>A0A4D8PG64</accession>
<dbReference type="SUPFAM" id="SSF54690">
    <property type="entry name" value="Molybdopterin synthase subunit MoaE"/>
    <property type="match status" value="1"/>
</dbReference>
<evidence type="ECO:0000256" key="9">
    <source>
        <dbReference type="ARBA" id="ARBA00029745"/>
    </source>
</evidence>
<dbReference type="OrthoDB" id="9803224at2"/>
<keyword evidence="5 15" id="KW-0808">Transferase</keyword>
<evidence type="ECO:0000313" key="16">
    <source>
        <dbReference type="EMBL" id="QCN94195.1"/>
    </source>
</evidence>
<dbReference type="NCBIfam" id="NF007959">
    <property type="entry name" value="PRK10678.1"/>
    <property type="match status" value="1"/>
</dbReference>
<evidence type="ECO:0000256" key="7">
    <source>
        <dbReference type="ARBA" id="ARBA00025448"/>
    </source>
</evidence>
<evidence type="ECO:0000256" key="5">
    <source>
        <dbReference type="ARBA" id="ARBA00022679"/>
    </source>
</evidence>
<dbReference type="Gene3D" id="3.90.1170.40">
    <property type="entry name" value="Molybdopterin biosynthesis MoaE subunit"/>
    <property type="match status" value="1"/>
</dbReference>
<dbReference type="Proteomes" id="UP000027186">
    <property type="component" value="Chromosome"/>
</dbReference>
<organism evidence="14 17">
    <name type="scientific">Azospirillum argentinense</name>
    <dbReference type="NCBI Taxonomy" id="2970906"/>
    <lineage>
        <taxon>Bacteria</taxon>
        <taxon>Pseudomonadati</taxon>
        <taxon>Pseudomonadota</taxon>
        <taxon>Alphaproteobacteria</taxon>
        <taxon>Rhodospirillales</taxon>
        <taxon>Azospirillaceae</taxon>
        <taxon>Azospirillum</taxon>
    </lineage>
</organism>
<dbReference type="RefSeq" id="WP_038527884.1">
    <property type="nucleotide sequence ID" value="NZ_CP007793.1"/>
</dbReference>
<dbReference type="PANTHER" id="PTHR23404">
    <property type="entry name" value="MOLYBDOPTERIN SYNTHASE RELATED"/>
    <property type="match status" value="1"/>
</dbReference>
<comment type="similarity">
    <text evidence="2">Belongs to the MoaE family.</text>
</comment>
<dbReference type="GO" id="GO:0006777">
    <property type="term" value="P:Mo-molybdopterin cofactor biosynthetic process"/>
    <property type="evidence" value="ECO:0007669"/>
    <property type="project" value="UniProtKB-KW"/>
</dbReference>